<comment type="caution">
    <text evidence="1">The sequence shown here is derived from an EMBL/GenBank/DDBJ whole genome shotgun (WGS) entry which is preliminary data.</text>
</comment>
<reference evidence="1 2" key="1">
    <citation type="journal article" date="2021" name="Nat. Plants">
        <title>The Taxus genome provides insights into paclitaxel biosynthesis.</title>
        <authorList>
            <person name="Xiong X."/>
            <person name="Gou J."/>
            <person name="Liao Q."/>
            <person name="Li Y."/>
            <person name="Zhou Q."/>
            <person name="Bi G."/>
            <person name="Li C."/>
            <person name="Du R."/>
            <person name="Wang X."/>
            <person name="Sun T."/>
            <person name="Guo L."/>
            <person name="Liang H."/>
            <person name="Lu P."/>
            <person name="Wu Y."/>
            <person name="Zhang Z."/>
            <person name="Ro D.K."/>
            <person name="Shang Y."/>
            <person name="Huang S."/>
            <person name="Yan J."/>
        </authorList>
    </citation>
    <scope>NUCLEOTIDE SEQUENCE [LARGE SCALE GENOMIC DNA]</scope>
    <source>
        <strain evidence="1">Ta-2019</strain>
    </source>
</reference>
<evidence type="ECO:0000313" key="1">
    <source>
        <dbReference type="EMBL" id="KAH9292341.1"/>
    </source>
</evidence>
<sequence length="59" mass="6944">VLPESQPVNKYLRHRMCNTNARSDISGQNRCGLKQSCRPLRLNRARRKRMTGEAEPHRR</sequence>
<evidence type="ECO:0000313" key="2">
    <source>
        <dbReference type="Proteomes" id="UP000824469"/>
    </source>
</evidence>
<accession>A0AA38C0Y0</accession>
<feature type="non-terminal residue" evidence="1">
    <location>
        <position position="59"/>
    </location>
</feature>
<organism evidence="1 2">
    <name type="scientific">Taxus chinensis</name>
    <name type="common">Chinese yew</name>
    <name type="synonym">Taxus wallichiana var. chinensis</name>
    <dbReference type="NCBI Taxonomy" id="29808"/>
    <lineage>
        <taxon>Eukaryota</taxon>
        <taxon>Viridiplantae</taxon>
        <taxon>Streptophyta</taxon>
        <taxon>Embryophyta</taxon>
        <taxon>Tracheophyta</taxon>
        <taxon>Spermatophyta</taxon>
        <taxon>Pinopsida</taxon>
        <taxon>Pinidae</taxon>
        <taxon>Conifers II</taxon>
        <taxon>Cupressales</taxon>
        <taxon>Taxaceae</taxon>
        <taxon>Taxus</taxon>
    </lineage>
</organism>
<name>A0AA38C0Y0_TAXCH</name>
<proteinExistence type="predicted"/>
<gene>
    <name evidence="1" type="ORF">KI387_042474</name>
</gene>
<feature type="non-terminal residue" evidence="1">
    <location>
        <position position="1"/>
    </location>
</feature>
<dbReference type="EMBL" id="JAHRHJ020003173">
    <property type="protein sequence ID" value="KAH9292341.1"/>
    <property type="molecule type" value="Genomic_DNA"/>
</dbReference>
<dbReference type="AlphaFoldDB" id="A0AA38C0Y0"/>
<dbReference type="Proteomes" id="UP000824469">
    <property type="component" value="Unassembled WGS sequence"/>
</dbReference>
<protein>
    <submittedName>
        <fullName evidence="1">Uncharacterized protein</fullName>
    </submittedName>
</protein>
<keyword evidence="2" id="KW-1185">Reference proteome</keyword>